<evidence type="ECO:0000313" key="4">
    <source>
        <dbReference type="EMBL" id="OUM20850.1"/>
    </source>
</evidence>
<dbReference type="PANTHER" id="PTHR34535">
    <property type="entry name" value="HYDROGENASE MATURATION FACTOR HYPA"/>
    <property type="match status" value="1"/>
</dbReference>
<dbReference type="OrthoDB" id="9800361at2"/>
<accession>A0A252F5B1</accession>
<sequence>MHEGAVCREILLIAERAAQQHGIRDITGITLAVGAQSCVNPAQLQFFFEIAKQGTQASHAVLTIEQDDTITGARQEFVRGIEGD</sequence>
<dbReference type="GO" id="GO:0051604">
    <property type="term" value="P:protein maturation"/>
    <property type="evidence" value="ECO:0007669"/>
    <property type="project" value="InterPro"/>
</dbReference>
<evidence type="ECO:0000256" key="3">
    <source>
        <dbReference type="ARBA" id="ARBA00022833"/>
    </source>
</evidence>
<keyword evidence="2" id="KW-0479">Metal-binding</keyword>
<keyword evidence="3" id="KW-0862">Zinc</keyword>
<dbReference type="Proteomes" id="UP000194903">
    <property type="component" value="Unassembled WGS sequence"/>
</dbReference>
<evidence type="ECO:0000256" key="2">
    <source>
        <dbReference type="ARBA" id="ARBA00022723"/>
    </source>
</evidence>
<dbReference type="GO" id="GO:0016151">
    <property type="term" value="F:nickel cation binding"/>
    <property type="evidence" value="ECO:0007669"/>
    <property type="project" value="InterPro"/>
</dbReference>
<dbReference type="Pfam" id="PF01155">
    <property type="entry name" value="HypA"/>
    <property type="match status" value="1"/>
</dbReference>
<evidence type="ECO:0000313" key="5">
    <source>
        <dbReference type="Proteomes" id="UP000194903"/>
    </source>
</evidence>
<evidence type="ECO:0008006" key="6">
    <source>
        <dbReference type="Google" id="ProtNLM"/>
    </source>
</evidence>
<protein>
    <recommendedName>
        <fullName evidence="6">Hydrogenase maturation nickel metallochaperone HypA</fullName>
    </recommendedName>
</protein>
<gene>
    <name evidence="4" type="ORF">CBW42_04460</name>
</gene>
<dbReference type="EMBL" id="NHOC01000004">
    <property type="protein sequence ID" value="OUM20850.1"/>
    <property type="molecule type" value="Genomic_DNA"/>
</dbReference>
<keyword evidence="5" id="KW-1185">Reference proteome</keyword>
<name>A0A252F5B1_9FIRM</name>
<evidence type="ECO:0000256" key="1">
    <source>
        <dbReference type="ARBA" id="ARBA00022596"/>
    </source>
</evidence>
<proteinExistence type="predicted"/>
<dbReference type="GO" id="GO:0008270">
    <property type="term" value="F:zinc ion binding"/>
    <property type="evidence" value="ECO:0007669"/>
    <property type="project" value="TreeGrafter"/>
</dbReference>
<dbReference type="PANTHER" id="PTHR34535:SF3">
    <property type="entry name" value="HYDROGENASE MATURATION FACTOR HYPA"/>
    <property type="match status" value="1"/>
</dbReference>
<dbReference type="Gene3D" id="3.30.2320.50">
    <property type="match status" value="1"/>
</dbReference>
<dbReference type="InterPro" id="IPR000688">
    <property type="entry name" value="HypA/HybF"/>
</dbReference>
<dbReference type="RefSeq" id="WP_087018177.1">
    <property type="nucleotide sequence ID" value="NZ_CP178353.1"/>
</dbReference>
<comment type="caution">
    <text evidence="4">The sequence shown here is derived from an EMBL/GenBank/DDBJ whole genome shotgun (WGS) entry which is preliminary data.</text>
</comment>
<keyword evidence="1" id="KW-0533">Nickel</keyword>
<dbReference type="AlphaFoldDB" id="A0A252F5B1"/>
<reference evidence="4 5" key="1">
    <citation type="submission" date="2017-05" db="EMBL/GenBank/DDBJ databases">
        <title>Butyricicoccus porcorum sp. nov. a butyrate-producing bacterium from the swine intestinal tract.</title>
        <authorList>
            <person name="Trachsel J."/>
            <person name="Humphrey S."/>
            <person name="Allen H.K."/>
        </authorList>
    </citation>
    <scope>NUCLEOTIDE SEQUENCE [LARGE SCALE GENOMIC DNA]</scope>
    <source>
        <strain evidence="4">BB10</strain>
    </source>
</reference>
<organism evidence="4 5">
    <name type="scientific">Butyricicoccus porcorum</name>
    <dbReference type="NCBI Taxonomy" id="1945634"/>
    <lineage>
        <taxon>Bacteria</taxon>
        <taxon>Bacillati</taxon>
        <taxon>Bacillota</taxon>
        <taxon>Clostridia</taxon>
        <taxon>Eubacteriales</taxon>
        <taxon>Butyricicoccaceae</taxon>
        <taxon>Butyricicoccus</taxon>
    </lineage>
</organism>